<proteinExistence type="predicted"/>
<gene>
    <name evidence="1" type="ORF">ZEAMMB73_Zm00001d014741</name>
</gene>
<name>A0A1D6GW19_MAIZE</name>
<accession>A0A1D6GW19</accession>
<evidence type="ECO:0000313" key="1">
    <source>
        <dbReference type="EMBL" id="AQK67082.1"/>
    </source>
</evidence>
<protein>
    <submittedName>
        <fullName evidence="1">Uncharacterized protein</fullName>
    </submittedName>
</protein>
<dbReference type="EMBL" id="CM000781">
    <property type="protein sequence ID" value="AQK67082.1"/>
    <property type="molecule type" value="Genomic_DNA"/>
</dbReference>
<dbReference type="SMR" id="A0A1D6GW19"/>
<organism evidence="1">
    <name type="scientific">Zea mays</name>
    <name type="common">Maize</name>
    <dbReference type="NCBI Taxonomy" id="4577"/>
    <lineage>
        <taxon>Eukaryota</taxon>
        <taxon>Viridiplantae</taxon>
        <taxon>Streptophyta</taxon>
        <taxon>Embryophyta</taxon>
        <taxon>Tracheophyta</taxon>
        <taxon>Spermatophyta</taxon>
        <taxon>Magnoliopsida</taxon>
        <taxon>Liliopsida</taxon>
        <taxon>Poales</taxon>
        <taxon>Poaceae</taxon>
        <taxon>PACMAD clade</taxon>
        <taxon>Panicoideae</taxon>
        <taxon>Andropogonodae</taxon>
        <taxon>Andropogoneae</taxon>
        <taxon>Tripsacinae</taxon>
        <taxon>Zea</taxon>
    </lineage>
</organism>
<dbReference type="AlphaFoldDB" id="A0A1D6GW19"/>
<dbReference type="InParanoid" id="A0A1D6GW19"/>
<sequence length="52" mass="6151">MYKDGRHVQDMLKHQRLRKAALLGLTNSLSRSNITMILLQIIYNKRTIVLVW</sequence>
<reference evidence="1" key="1">
    <citation type="submission" date="2015-12" db="EMBL/GenBank/DDBJ databases">
        <title>Update maize B73 reference genome by single molecule sequencing technologies.</title>
        <authorList>
            <consortium name="Maize Genome Sequencing Project"/>
            <person name="Ware D."/>
        </authorList>
    </citation>
    <scope>NUCLEOTIDE SEQUENCE</scope>
    <source>
        <tissue evidence="1">Seedling</tissue>
    </source>
</reference>